<evidence type="ECO:0000313" key="2">
    <source>
        <dbReference type="Proteomes" id="UP000244064"/>
    </source>
</evidence>
<dbReference type="Proteomes" id="UP000244064">
    <property type="component" value="Unassembled WGS sequence"/>
</dbReference>
<keyword evidence="2" id="KW-1185">Reference proteome</keyword>
<sequence length="257" mass="29241">MSNEKVEIYDLMACNVYMDFEDTGLPKEQHKFLISFHPSGGRPVHELIDSITAFGPDGYRVEFANQAYTISNLNGHIFDRTTNAHWYMVNLYTGFMQPGEYRIEVKCKDGSTRSISRVQDNAPSDALMTAYRAHRETLKASWKPGHGEQLPAGTALSNLEINCTAIKALSGQDAYYVFRLCEGRNGKEFNPQNLVWWDNIFLQRFADPRAGLNRSRLVVQTELKPDTSYVYFTELTDGNSMGGTNICIFQPYQSFRT</sequence>
<organism evidence="1 2">
    <name type="scientific">Pseudomonas mangrovi</name>
    <dbReference type="NCBI Taxonomy" id="2161748"/>
    <lineage>
        <taxon>Bacteria</taxon>
        <taxon>Pseudomonadati</taxon>
        <taxon>Pseudomonadota</taxon>
        <taxon>Gammaproteobacteria</taxon>
        <taxon>Pseudomonadales</taxon>
        <taxon>Pseudomonadaceae</taxon>
        <taxon>Pseudomonas</taxon>
    </lineage>
</organism>
<evidence type="ECO:0000313" key="1">
    <source>
        <dbReference type="EMBL" id="PTU75085.1"/>
    </source>
</evidence>
<dbReference type="AlphaFoldDB" id="A0A2T5PBJ8"/>
<reference evidence="1 2" key="1">
    <citation type="submission" date="2018-04" db="EMBL/GenBank/DDBJ databases">
        <title>Pseudomonas sp. nov., isolated from mangrove soil.</title>
        <authorList>
            <person name="Chen C."/>
        </authorList>
    </citation>
    <scope>NUCLEOTIDE SEQUENCE [LARGE SCALE GENOMIC DNA]</scope>
    <source>
        <strain evidence="1 2">TC-11</strain>
    </source>
</reference>
<protein>
    <submittedName>
        <fullName evidence="1">Uncharacterized protein</fullName>
    </submittedName>
</protein>
<gene>
    <name evidence="1" type="ORF">DBO85_07435</name>
</gene>
<comment type="caution">
    <text evidence="1">The sequence shown here is derived from an EMBL/GenBank/DDBJ whole genome shotgun (WGS) entry which is preliminary data.</text>
</comment>
<accession>A0A2T5PBJ8</accession>
<name>A0A2T5PBJ8_9PSED</name>
<dbReference type="OrthoDB" id="3419253at2"/>
<proteinExistence type="predicted"/>
<dbReference type="RefSeq" id="WP_108106628.1">
    <property type="nucleotide sequence ID" value="NZ_QASN01000013.1"/>
</dbReference>
<dbReference type="EMBL" id="QASN01000013">
    <property type="protein sequence ID" value="PTU75085.1"/>
    <property type="molecule type" value="Genomic_DNA"/>
</dbReference>